<dbReference type="PANTHER" id="PTHR47234">
    <property type="match status" value="1"/>
</dbReference>
<dbReference type="PROSITE" id="PS52016">
    <property type="entry name" value="TONB_DEPENDENT_REC_3"/>
    <property type="match status" value="1"/>
</dbReference>
<gene>
    <name evidence="13" type="ORF">ABOZ73_00835</name>
</gene>
<accession>A0AB39KTD9</accession>
<dbReference type="Gene3D" id="2.170.130.10">
    <property type="entry name" value="TonB-dependent receptor, plug domain"/>
    <property type="match status" value="1"/>
</dbReference>
<dbReference type="Gene3D" id="2.40.170.20">
    <property type="entry name" value="TonB-dependent receptor, beta-barrel domain"/>
    <property type="match status" value="1"/>
</dbReference>
<dbReference type="InterPro" id="IPR012910">
    <property type="entry name" value="Plug_dom"/>
</dbReference>
<comment type="similarity">
    <text evidence="8 9">Belongs to the TonB-dependent receptor family.</text>
</comment>
<evidence type="ECO:0000256" key="3">
    <source>
        <dbReference type="ARBA" id="ARBA00022452"/>
    </source>
</evidence>
<evidence type="ECO:0000256" key="8">
    <source>
        <dbReference type="PROSITE-ProRule" id="PRU01360"/>
    </source>
</evidence>
<dbReference type="InterPro" id="IPR000531">
    <property type="entry name" value="Beta-barrel_TonB"/>
</dbReference>
<feature type="chain" id="PRO_5044282673" evidence="10">
    <location>
        <begin position="29"/>
        <end position="987"/>
    </location>
</feature>
<evidence type="ECO:0000256" key="5">
    <source>
        <dbReference type="ARBA" id="ARBA00023077"/>
    </source>
</evidence>
<dbReference type="Pfam" id="PF00593">
    <property type="entry name" value="TonB_dep_Rec_b-barrel"/>
    <property type="match status" value="1"/>
</dbReference>
<keyword evidence="5 9" id="KW-0798">TonB box</keyword>
<dbReference type="InterPro" id="IPR036942">
    <property type="entry name" value="Beta-barrel_TonB_sf"/>
</dbReference>
<evidence type="ECO:0000313" key="13">
    <source>
        <dbReference type="EMBL" id="XDO97004.1"/>
    </source>
</evidence>
<evidence type="ECO:0000256" key="6">
    <source>
        <dbReference type="ARBA" id="ARBA00023136"/>
    </source>
</evidence>
<evidence type="ECO:0000259" key="11">
    <source>
        <dbReference type="Pfam" id="PF00593"/>
    </source>
</evidence>
<evidence type="ECO:0000256" key="1">
    <source>
        <dbReference type="ARBA" id="ARBA00004571"/>
    </source>
</evidence>
<evidence type="ECO:0000256" key="10">
    <source>
        <dbReference type="SAM" id="SignalP"/>
    </source>
</evidence>
<keyword evidence="13" id="KW-0675">Receptor</keyword>
<comment type="subcellular location">
    <subcellularLocation>
        <location evidence="1 8">Cell outer membrane</location>
        <topology evidence="1 8">Multi-pass membrane protein</topology>
    </subcellularLocation>
</comment>
<keyword evidence="2 8" id="KW-0813">Transport</keyword>
<dbReference type="AlphaFoldDB" id="A0AB39KTD9"/>
<protein>
    <submittedName>
        <fullName evidence="13">TonB-dependent receptor</fullName>
    </submittedName>
</protein>
<dbReference type="GO" id="GO:0009279">
    <property type="term" value="C:cell outer membrane"/>
    <property type="evidence" value="ECO:0007669"/>
    <property type="project" value="UniProtKB-SubCell"/>
</dbReference>
<evidence type="ECO:0000259" key="12">
    <source>
        <dbReference type="Pfam" id="PF07715"/>
    </source>
</evidence>
<dbReference type="Pfam" id="PF07715">
    <property type="entry name" value="Plug"/>
    <property type="match status" value="1"/>
</dbReference>
<feature type="signal peptide" evidence="10">
    <location>
        <begin position="1"/>
        <end position="28"/>
    </location>
</feature>
<keyword evidence="6 8" id="KW-0472">Membrane</keyword>
<dbReference type="EMBL" id="CP158375">
    <property type="protein sequence ID" value="XDO97004.1"/>
    <property type="molecule type" value="Genomic_DNA"/>
</dbReference>
<dbReference type="PANTHER" id="PTHR47234:SF2">
    <property type="entry name" value="TONB-DEPENDENT RECEPTOR"/>
    <property type="match status" value="1"/>
</dbReference>
<feature type="domain" description="TonB-dependent receptor plug" evidence="12">
    <location>
        <begin position="54"/>
        <end position="164"/>
    </location>
</feature>
<evidence type="ECO:0000256" key="4">
    <source>
        <dbReference type="ARBA" id="ARBA00022692"/>
    </source>
</evidence>
<keyword evidence="10" id="KW-0732">Signal</keyword>
<feature type="domain" description="TonB-dependent receptor-like beta-barrel" evidence="11">
    <location>
        <begin position="406"/>
        <end position="951"/>
    </location>
</feature>
<sequence>MTITRSGLLCASALASAFSLGVAAPALAQDASSDISEVVVTGSRIARKDYVSESPIVTIGRDQITATGMVTIENTLNQLPQFVASNGAGTNTTNFVTTPGQAYANLRGLGPTRTLVLLDGRRMVAGNPNAVVDLNTVPTFLIENIETITGGASAVYGSDAIAGVVNFKLKRDFEGFQLDAQYGLTDESDAAQTSVSLGWGKNFQRGNIAVVGSYEEREGLVASDRDWAAIGYSVLNTGLTPSGAATIPDGRFDPTSNAGGATNLPTQAAMDAVFARYGLAAGSVARGANLSFNSDGTLFSTSPVRNYRGVQMPGYDPSSYTLNSADYRYLNLPLERWSLFATGRYDVSDKIEAYGTVSYVSYDVSRQLGPASASDGAPPGPDIVVPTTNPYIPEDLRTLLASRASPTAAFYPRRAFSEVGGRLSENTYETFQIVAGLRGDVGVRDWKWDVYASYGEMNHTEEQSGNVSRAAMRTLTFAADGGASICGGFNIFGAGKVSPGCAAYIARDVANDTSITQGVVEGYVTGGLFALPAGDLKFSVGGQYREDEFDYAPDALLQGPDLVGFNPAVPVKGEISSKELYGELLIPLLVDMPLARSLEIGLGGRIADYNTIGTAKAWKADGTWRPIDSLLFRGGYQRAVRAPNIAELFSPQSLGFSGVGTPGGATTAGDPCDMRSSFRAGANASQVQALCLAQGLPSGIYQNFQQASTQVEILTGGNPNLTEETADSFTVGAVWSPKVDQPFLRRLSLAVDYYDIEVKDMVGTLAVANIVPSCFNSDGSNPTYDPNNFYCSLFRRLPNGNITGVQLNQVNLAGQKTSGVDVQFDWGFDLSDLGLPASAGDLAFNVVVSKLEEFKKQNRPGTAFVEYAGSIGGDLSGATLPEWKSTSSVTYSVGPIRASLRWRHIDGMLDTRSIPVFSATALNAPKYDIFDVFGTWTLDERATLRFGVNNIGDKSPPYYTSYSNSNTDPSTYDVLGRRFFFGVNARF</sequence>
<dbReference type="InterPro" id="IPR037066">
    <property type="entry name" value="Plug_dom_sf"/>
</dbReference>
<evidence type="ECO:0000256" key="2">
    <source>
        <dbReference type="ARBA" id="ARBA00022448"/>
    </source>
</evidence>
<name>A0AB39KTD9_9CAUL</name>
<keyword evidence="4 8" id="KW-0812">Transmembrane</keyword>
<reference evidence="13" key="1">
    <citation type="submission" date="2024-06" db="EMBL/GenBank/DDBJ databases">
        <title>Caulobacter inopinatus, sp. nov.</title>
        <authorList>
            <person name="Donachie S.P."/>
        </authorList>
    </citation>
    <scope>NUCLEOTIDE SEQUENCE</scope>
    <source>
        <strain evidence="13">73W</strain>
    </source>
</reference>
<organism evidence="13">
    <name type="scientific">Caulobacter sp. 73W</name>
    <dbReference type="NCBI Taxonomy" id="3161137"/>
    <lineage>
        <taxon>Bacteria</taxon>
        <taxon>Pseudomonadati</taxon>
        <taxon>Pseudomonadota</taxon>
        <taxon>Alphaproteobacteria</taxon>
        <taxon>Caulobacterales</taxon>
        <taxon>Caulobacteraceae</taxon>
        <taxon>Caulobacter</taxon>
    </lineage>
</organism>
<dbReference type="InterPro" id="IPR039426">
    <property type="entry name" value="TonB-dep_rcpt-like"/>
</dbReference>
<evidence type="ECO:0000256" key="9">
    <source>
        <dbReference type="RuleBase" id="RU003357"/>
    </source>
</evidence>
<dbReference type="RefSeq" id="WP_369059937.1">
    <property type="nucleotide sequence ID" value="NZ_CP158375.1"/>
</dbReference>
<dbReference type="SUPFAM" id="SSF56935">
    <property type="entry name" value="Porins"/>
    <property type="match status" value="1"/>
</dbReference>
<keyword evidence="3 8" id="KW-1134">Transmembrane beta strand</keyword>
<evidence type="ECO:0000256" key="7">
    <source>
        <dbReference type="ARBA" id="ARBA00023237"/>
    </source>
</evidence>
<keyword evidence="7 8" id="KW-0998">Cell outer membrane</keyword>
<proteinExistence type="inferred from homology"/>